<dbReference type="Pfam" id="PF00804">
    <property type="entry name" value="Syntaxin"/>
    <property type="match status" value="1"/>
</dbReference>
<evidence type="ECO:0000256" key="4">
    <source>
        <dbReference type="ARBA" id="ARBA00022989"/>
    </source>
</evidence>
<comment type="subcellular location">
    <subcellularLocation>
        <location evidence="1">Membrane</location>
        <topology evidence="1">Single-pass type IV membrane protein</topology>
    </subcellularLocation>
</comment>
<evidence type="ECO:0000256" key="5">
    <source>
        <dbReference type="ARBA" id="ARBA00023136"/>
    </source>
</evidence>
<proteinExistence type="inferred from homology"/>
<feature type="compositionally biased region" description="Basic and acidic residues" evidence="6">
    <location>
        <begin position="1"/>
        <end position="22"/>
    </location>
</feature>
<dbReference type="GO" id="GO:0005484">
    <property type="term" value="F:SNAP receptor activity"/>
    <property type="evidence" value="ECO:0007669"/>
    <property type="project" value="TreeGrafter"/>
</dbReference>
<dbReference type="PANTHER" id="PTHR19957">
    <property type="entry name" value="SYNTAXIN"/>
    <property type="match status" value="1"/>
</dbReference>
<dbReference type="Proteomes" id="UP000886523">
    <property type="component" value="Unassembled WGS sequence"/>
</dbReference>
<dbReference type="SMART" id="SM00503">
    <property type="entry name" value="SynN"/>
    <property type="match status" value="1"/>
</dbReference>
<accession>A0A9P6BAI8</accession>
<dbReference type="InterPro" id="IPR006011">
    <property type="entry name" value="Syntaxin_N"/>
</dbReference>
<evidence type="ECO:0000256" key="3">
    <source>
        <dbReference type="ARBA" id="ARBA00022692"/>
    </source>
</evidence>
<evidence type="ECO:0000256" key="6">
    <source>
        <dbReference type="SAM" id="MobiDB-lite"/>
    </source>
</evidence>
<dbReference type="GO" id="GO:0012505">
    <property type="term" value="C:endomembrane system"/>
    <property type="evidence" value="ECO:0007669"/>
    <property type="project" value="TreeGrafter"/>
</dbReference>
<organism evidence="9 10">
    <name type="scientific">Hydnum rufescens UP504</name>
    <dbReference type="NCBI Taxonomy" id="1448309"/>
    <lineage>
        <taxon>Eukaryota</taxon>
        <taxon>Fungi</taxon>
        <taxon>Dikarya</taxon>
        <taxon>Basidiomycota</taxon>
        <taxon>Agaricomycotina</taxon>
        <taxon>Agaricomycetes</taxon>
        <taxon>Cantharellales</taxon>
        <taxon>Hydnaceae</taxon>
        <taxon>Hydnum</taxon>
    </lineage>
</organism>
<name>A0A9P6BAI8_9AGAM</name>
<keyword evidence="4 7" id="KW-1133">Transmembrane helix</keyword>
<evidence type="ECO:0000256" key="7">
    <source>
        <dbReference type="SAM" id="Phobius"/>
    </source>
</evidence>
<evidence type="ECO:0000313" key="10">
    <source>
        <dbReference type="Proteomes" id="UP000886523"/>
    </source>
</evidence>
<evidence type="ECO:0000256" key="2">
    <source>
        <dbReference type="ARBA" id="ARBA00009063"/>
    </source>
</evidence>
<keyword evidence="10" id="KW-1185">Reference proteome</keyword>
<gene>
    <name evidence="9" type="ORF">BS47DRAFT_1387328</name>
</gene>
<feature type="region of interest" description="Disordered" evidence="6">
    <location>
        <begin position="1"/>
        <end position="42"/>
    </location>
</feature>
<comment type="similarity">
    <text evidence="2">Belongs to the syntaxin family.</text>
</comment>
<protein>
    <recommendedName>
        <fullName evidence="8">t-SNARE coiled-coil homology domain-containing protein</fullName>
    </recommendedName>
</protein>
<dbReference type="InterPro" id="IPR045242">
    <property type="entry name" value="Syntaxin"/>
</dbReference>
<dbReference type="PROSITE" id="PS50192">
    <property type="entry name" value="T_SNARE"/>
    <property type="match status" value="1"/>
</dbReference>
<dbReference type="GO" id="GO:0000149">
    <property type="term" value="F:SNARE binding"/>
    <property type="evidence" value="ECO:0007669"/>
    <property type="project" value="TreeGrafter"/>
</dbReference>
<comment type="caution">
    <text evidence="9">The sequence shown here is derived from an EMBL/GenBank/DDBJ whole genome shotgun (WGS) entry which is preliminary data.</text>
</comment>
<dbReference type="GO" id="GO:0005886">
    <property type="term" value="C:plasma membrane"/>
    <property type="evidence" value="ECO:0007669"/>
    <property type="project" value="TreeGrafter"/>
</dbReference>
<dbReference type="SUPFAM" id="SSF47661">
    <property type="entry name" value="t-snare proteins"/>
    <property type="match status" value="1"/>
</dbReference>
<dbReference type="Gene3D" id="1.20.58.70">
    <property type="match status" value="1"/>
</dbReference>
<feature type="domain" description="T-SNARE coiled-coil homology" evidence="8">
    <location>
        <begin position="202"/>
        <end position="264"/>
    </location>
</feature>
<keyword evidence="3 7" id="KW-0812">Transmembrane</keyword>
<evidence type="ECO:0000256" key="1">
    <source>
        <dbReference type="ARBA" id="ARBA00004211"/>
    </source>
</evidence>
<dbReference type="AlphaFoldDB" id="A0A9P6BAI8"/>
<feature type="compositionally biased region" description="Polar residues" evidence="6">
    <location>
        <begin position="28"/>
        <end position="37"/>
    </location>
</feature>
<evidence type="ECO:0000313" key="9">
    <source>
        <dbReference type="EMBL" id="KAF9520287.1"/>
    </source>
</evidence>
<dbReference type="InterPro" id="IPR010989">
    <property type="entry name" value="SNARE"/>
</dbReference>
<dbReference type="PANTHER" id="PTHR19957:SF307">
    <property type="entry name" value="PROTEIN SSO1-RELATED"/>
    <property type="match status" value="1"/>
</dbReference>
<dbReference type="GO" id="GO:0006906">
    <property type="term" value="P:vesicle fusion"/>
    <property type="evidence" value="ECO:0007669"/>
    <property type="project" value="TreeGrafter"/>
</dbReference>
<keyword evidence="5 7" id="KW-0472">Membrane</keyword>
<dbReference type="InterPro" id="IPR000727">
    <property type="entry name" value="T_SNARE_dom"/>
</dbReference>
<dbReference type="SMART" id="SM00397">
    <property type="entry name" value="t_SNARE"/>
    <property type="match status" value="1"/>
</dbReference>
<evidence type="ECO:0000259" key="8">
    <source>
        <dbReference type="PROSITE" id="PS50192"/>
    </source>
</evidence>
<sequence>MARDRLAALRAQRGDDTREPPHELSAVGPTSSNSGTGTLAPLTDDLSDITAIEEKLTEYRAQVASIANLHSHSLSITDDAALQQDTAKLEATQRSASAISAELKRRIQILDAQVQSSGNPVKRQHAKRVREKFKEAIQDFQRSEFDFRTRYRQRVERQFRIVKPEATPEEIREVVENPEAGGQIFSNAVATSNRYGESRAAYKEVQDRHQDIKRIEVTLSELAQLFNDMAVIISEDDDKIDDIVKQAKGAQDDVERGLVHTEEATRHARAARKKKIICFLLFLLICAVIAIAIAVPIVKSKK</sequence>
<dbReference type="OrthoDB" id="10255013at2759"/>
<reference evidence="9" key="1">
    <citation type="journal article" date="2020" name="Nat. Commun.">
        <title>Large-scale genome sequencing of mycorrhizal fungi provides insights into the early evolution of symbiotic traits.</title>
        <authorList>
            <person name="Miyauchi S."/>
            <person name="Kiss E."/>
            <person name="Kuo A."/>
            <person name="Drula E."/>
            <person name="Kohler A."/>
            <person name="Sanchez-Garcia M."/>
            <person name="Morin E."/>
            <person name="Andreopoulos B."/>
            <person name="Barry K.W."/>
            <person name="Bonito G."/>
            <person name="Buee M."/>
            <person name="Carver A."/>
            <person name="Chen C."/>
            <person name="Cichocki N."/>
            <person name="Clum A."/>
            <person name="Culley D."/>
            <person name="Crous P.W."/>
            <person name="Fauchery L."/>
            <person name="Girlanda M."/>
            <person name="Hayes R.D."/>
            <person name="Keri Z."/>
            <person name="LaButti K."/>
            <person name="Lipzen A."/>
            <person name="Lombard V."/>
            <person name="Magnuson J."/>
            <person name="Maillard F."/>
            <person name="Murat C."/>
            <person name="Nolan M."/>
            <person name="Ohm R.A."/>
            <person name="Pangilinan J."/>
            <person name="Pereira M.F."/>
            <person name="Perotto S."/>
            <person name="Peter M."/>
            <person name="Pfister S."/>
            <person name="Riley R."/>
            <person name="Sitrit Y."/>
            <person name="Stielow J.B."/>
            <person name="Szollosi G."/>
            <person name="Zifcakova L."/>
            <person name="Stursova M."/>
            <person name="Spatafora J.W."/>
            <person name="Tedersoo L."/>
            <person name="Vaario L.M."/>
            <person name="Yamada A."/>
            <person name="Yan M."/>
            <person name="Wang P."/>
            <person name="Xu J."/>
            <person name="Bruns T."/>
            <person name="Baldrian P."/>
            <person name="Vilgalys R."/>
            <person name="Dunand C."/>
            <person name="Henrissat B."/>
            <person name="Grigoriev I.V."/>
            <person name="Hibbett D."/>
            <person name="Nagy L.G."/>
            <person name="Martin F.M."/>
        </authorList>
    </citation>
    <scope>NUCLEOTIDE SEQUENCE</scope>
    <source>
        <strain evidence="9">UP504</strain>
    </source>
</reference>
<dbReference type="GO" id="GO:0048278">
    <property type="term" value="P:vesicle docking"/>
    <property type="evidence" value="ECO:0007669"/>
    <property type="project" value="TreeGrafter"/>
</dbReference>
<dbReference type="GO" id="GO:0006887">
    <property type="term" value="P:exocytosis"/>
    <property type="evidence" value="ECO:0007669"/>
    <property type="project" value="TreeGrafter"/>
</dbReference>
<dbReference type="GO" id="GO:0031201">
    <property type="term" value="C:SNARE complex"/>
    <property type="evidence" value="ECO:0007669"/>
    <property type="project" value="TreeGrafter"/>
</dbReference>
<dbReference type="GO" id="GO:0006886">
    <property type="term" value="P:intracellular protein transport"/>
    <property type="evidence" value="ECO:0007669"/>
    <property type="project" value="TreeGrafter"/>
</dbReference>
<feature type="transmembrane region" description="Helical" evidence="7">
    <location>
        <begin position="276"/>
        <end position="298"/>
    </location>
</feature>
<dbReference type="Pfam" id="PF05739">
    <property type="entry name" value="SNARE"/>
    <property type="match status" value="1"/>
</dbReference>
<dbReference type="EMBL" id="MU128912">
    <property type="protein sequence ID" value="KAF9520287.1"/>
    <property type="molecule type" value="Genomic_DNA"/>
</dbReference>